<sequence>MDDQLRRFQIIQERLGFSRRPNPARFIDLALRLGLPPYNYDQNIGQSTHQALLFNNVDGFGAPSTRDYQ</sequence>
<protein>
    <submittedName>
        <fullName evidence="1">Uncharacterized protein</fullName>
    </submittedName>
</protein>
<dbReference type="AlphaFoldDB" id="A0A2P5FU65"/>
<dbReference type="InParanoid" id="A0A2P5FU65"/>
<gene>
    <name evidence="1" type="ORF">TorRG33x02_030750</name>
</gene>
<organism evidence="1 2">
    <name type="scientific">Trema orientale</name>
    <name type="common">Charcoal tree</name>
    <name type="synonym">Celtis orientalis</name>
    <dbReference type="NCBI Taxonomy" id="63057"/>
    <lineage>
        <taxon>Eukaryota</taxon>
        <taxon>Viridiplantae</taxon>
        <taxon>Streptophyta</taxon>
        <taxon>Embryophyta</taxon>
        <taxon>Tracheophyta</taxon>
        <taxon>Spermatophyta</taxon>
        <taxon>Magnoliopsida</taxon>
        <taxon>eudicotyledons</taxon>
        <taxon>Gunneridae</taxon>
        <taxon>Pentapetalae</taxon>
        <taxon>rosids</taxon>
        <taxon>fabids</taxon>
        <taxon>Rosales</taxon>
        <taxon>Cannabaceae</taxon>
        <taxon>Trema</taxon>
    </lineage>
</organism>
<name>A0A2P5FU65_TREOI</name>
<evidence type="ECO:0000313" key="1">
    <source>
        <dbReference type="EMBL" id="POO01321.1"/>
    </source>
</evidence>
<feature type="non-terminal residue" evidence="1">
    <location>
        <position position="69"/>
    </location>
</feature>
<reference evidence="2" key="1">
    <citation type="submission" date="2016-06" db="EMBL/GenBank/DDBJ databases">
        <title>Parallel loss of symbiosis genes in relatives of nitrogen-fixing non-legume Parasponia.</title>
        <authorList>
            <person name="Van Velzen R."/>
            <person name="Holmer R."/>
            <person name="Bu F."/>
            <person name="Rutten L."/>
            <person name="Van Zeijl A."/>
            <person name="Liu W."/>
            <person name="Santuari L."/>
            <person name="Cao Q."/>
            <person name="Sharma T."/>
            <person name="Shen D."/>
            <person name="Roswanjaya Y."/>
            <person name="Wardhani T."/>
            <person name="Kalhor M.S."/>
            <person name="Jansen J."/>
            <person name="Van den Hoogen J."/>
            <person name="Gungor B."/>
            <person name="Hartog M."/>
            <person name="Hontelez J."/>
            <person name="Verver J."/>
            <person name="Yang W.-C."/>
            <person name="Schijlen E."/>
            <person name="Repin R."/>
            <person name="Schilthuizen M."/>
            <person name="Schranz E."/>
            <person name="Heidstra R."/>
            <person name="Miyata K."/>
            <person name="Fedorova E."/>
            <person name="Kohlen W."/>
            <person name="Bisseling T."/>
            <person name="Smit S."/>
            <person name="Geurts R."/>
        </authorList>
    </citation>
    <scope>NUCLEOTIDE SEQUENCE [LARGE SCALE GENOMIC DNA]</scope>
    <source>
        <strain evidence="2">cv. RG33-2</strain>
    </source>
</reference>
<proteinExistence type="predicted"/>
<accession>A0A2P5FU65</accession>
<dbReference type="Proteomes" id="UP000237000">
    <property type="component" value="Unassembled WGS sequence"/>
</dbReference>
<keyword evidence="2" id="KW-1185">Reference proteome</keyword>
<comment type="caution">
    <text evidence="1">The sequence shown here is derived from an EMBL/GenBank/DDBJ whole genome shotgun (WGS) entry which is preliminary data.</text>
</comment>
<evidence type="ECO:0000313" key="2">
    <source>
        <dbReference type="Proteomes" id="UP000237000"/>
    </source>
</evidence>
<dbReference type="EMBL" id="JXTC01000009">
    <property type="protein sequence ID" value="POO01321.1"/>
    <property type="molecule type" value="Genomic_DNA"/>
</dbReference>